<gene>
    <name evidence="3" type="ORF">ACGLYG10_0831</name>
</gene>
<keyword evidence="2" id="KW-0732">Signal</keyword>
<evidence type="ECO:0008006" key="5">
    <source>
        <dbReference type="Google" id="ProtNLM"/>
    </source>
</evidence>
<dbReference type="STRING" id="1892869.ACGLYG10_0831"/>
<evidence type="ECO:0000256" key="2">
    <source>
        <dbReference type="SAM" id="SignalP"/>
    </source>
</evidence>
<dbReference type="EMBL" id="FQTT01000006">
    <property type="protein sequence ID" value="SHE24624.1"/>
    <property type="molecule type" value="Genomic_DNA"/>
</dbReference>
<dbReference type="AlphaFoldDB" id="A0A1M4RXA7"/>
<evidence type="ECO:0000313" key="3">
    <source>
        <dbReference type="EMBL" id="SHE24624.1"/>
    </source>
</evidence>
<keyword evidence="4" id="KW-1185">Reference proteome</keyword>
<accession>A0A1M4RXA7</accession>
<evidence type="ECO:0000313" key="4">
    <source>
        <dbReference type="Proteomes" id="UP000184291"/>
    </source>
</evidence>
<dbReference type="Proteomes" id="UP000184291">
    <property type="component" value="Unassembled WGS sequence"/>
</dbReference>
<feature type="region of interest" description="Disordered" evidence="1">
    <location>
        <begin position="1"/>
        <end position="21"/>
    </location>
</feature>
<protein>
    <recommendedName>
        <fullName evidence="5">DUF3558 domain-containing protein</fullName>
    </recommendedName>
</protein>
<reference evidence="4" key="1">
    <citation type="submission" date="2016-09" db="EMBL/GenBank/DDBJ databases">
        <authorList>
            <person name="Strepis N."/>
        </authorList>
    </citation>
    <scope>NUCLEOTIDE SEQUENCE [LARGE SCALE GENOMIC DNA]</scope>
</reference>
<name>A0A1M4RXA7_9ACTO</name>
<organism evidence="3 4">
    <name type="scientific">Actinomyces glycerinitolerans</name>
    <dbReference type="NCBI Taxonomy" id="1892869"/>
    <lineage>
        <taxon>Bacteria</taxon>
        <taxon>Bacillati</taxon>
        <taxon>Actinomycetota</taxon>
        <taxon>Actinomycetes</taxon>
        <taxon>Actinomycetales</taxon>
        <taxon>Actinomycetaceae</taxon>
        <taxon>Actinomyces</taxon>
    </lineage>
</organism>
<feature type="chain" id="PRO_5012544637" description="DUF3558 domain-containing protein" evidence="2">
    <location>
        <begin position="47"/>
        <end position="248"/>
    </location>
</feature>
<feature type="signal peptide" evidence="2">
    <location>
        <begin position="1"/>
        <end position="46"/>
    </location>
</feature>
<sequence>MPPAPSPAAESAEYQGRSARRGMPFASQRRALASLVALMSCCLALAACSLLPGNQPTTLPTAAVVPTTAPTGEDEKYTCAGIPDSSLHAMFGPNITIDTYPSSPIRASECRVEHPDRESIVFSSEFWYVYDDSDPWYFLASGREESTFTFDGIDGQGEARTSSPGAEYDYGSTVFTCGDHYLALTINHGSLMAGDMRENLIALTQSALPWLCQDQPIPGLDKTMEQARPYYAYPTPLPSPTPTNTPNN</sequence>
<proteinExistence type="predicted"/>
<evidence type="ECO:0000256" key="1">
    <source>
        <dbReference type="SAM" id="MobiDB-lite"/>
    </source>
</evidence>